<evidence type="ECO:0000256" key="5">
    <source>
        <dbReference type="ARBA" id="ARBA00022741"/>
    </source>
</evidence>
<evidence type="ECO:0000256" key="6">
    <source>
        <dbReference type="ARBA" id="ARBA00022777"/>
    </source>
</evidence>
<evidence type="ECO:0000256" key="2">
    <source>
        <dbReference type="ARBA" id="ARBA00012438"/>
    </source>
</evidence>
<proteinExistence type="predicted"/>
<dbReference type="RefSeq" id="WP_030108252.1">
    <property type="nucleotide sequence ID" value="NZ_JACJID010000004.1"/>
</dbReference>
<dbReference type="Gene3D" id="1.20.5.1930">
    <property type="match status" value="1"/>
</dbReference>
<sequence>MHSDEGRVTGPDHPGLLPAGLGGDPGDDGPLQPRSVRDWIVDTLCFLFAAAAGSVPFFVNSLDDSFPESPAFNLLLGMLACGAVWFRRRWPVAIALLLILLSVLYPTVAGASFVAMFTVAVHRKIGVALALTLLSIGSSLLEFRINPIDPETPTTYWTAVGFASALTVLAVGYGVAIRARRQLVMSLAERTRRAETEQELRVDQAKLRERERIAREMHDVLAHRLSLLSMHAGALEFRPDAPAEEIAKAAGVIRASAHQSLVDLREVIYVLRDPESIGEPQRPQITLADLPDLVRESEQAGMDVAFVMDVQHVEDAPAGLGRNAYRIVQEGLTNARKHAPQVTVHVQVSGAKAEGLVIEMRNALQGTRPRQAGGAVPGAGAGLAGLTERATLAGGRLEHGRTTAGEFRLWAWLPWPS</sequence>
<name>A0ABR6BPQ6_9PSEU</name>
<keyword evidence="13" id="KW-1185">Reference proteome</keyword>
<evidence type="ECO:0000313" key="13">
    <source>
        <dbReference type="Proteomes" id="UP000517916"/>
    </source>
</evidence>
<gene>
    <name evidence="12" type="ORF">BC739_006115</name>
</gene>
<feature type="domain" description="Signal transduction histidine kinase subgroup 3 dimerisation and phosphoacceptor" evidence="11">
    <location>
        <begin position="209"/>
        <end position="274"/>
    </location>
</feature>
<keyword evidence="10" id="KW-1133">Transmembrane helix</keyword>
<evidence type="ECO:0000256" key="1">
    <source>
        <dbReference type="ARBA" id="ARBA00000085"/>
    </source>
</evidence>
<keyword evidence="4" id="KW-0808">Transferase</keyword>
<protein>
    <recommendedName>
        <fullName evidence="2">histidine kinase</fullName>
        <ecNumber evidence="2">2.7.13.3</ecNumber>
    </recommendedName>
</protein>
<accession>A0ABR6BPQ6</accession>
<keyword evidence="3" id="KW-0597">Phosphoprotein</keyword>
<keyword evidence="8" id="KW-0902">Two-component regulatory system</keyword>
<organism evidence="12 13">
    <name type="scientific">Kutzneria viridogrisea</name>
    <dbReference type="NCBI Taxonomy" id="47990"/>
    <lineage>
        <taxon>Bacteria</taxon>
        <taxon>Bacillati</taxon>
        <taxon>Actinomycetota</taxon>
        <taxon>Actinomycetes</taxon>
        <taxon>Pseudonocardiales</taxon>
        <taxon>Pseudonocardiaceae</taxon>
        <taxon>Kutzneria</taxon>
    </lineage>
</organism>
<evidence type="ECO:0000259" key="11">
    <source>
        <dbReference type="Pfam" id="PF07730"/>
    </source>
</evidence>
<dbReference type="SUPFAM" id="SSF55874">
    <property type="entry name" value="ATPase domain of HSP90 chaperone/DNA topoisomerase II/histidine kinase"/>
    <property type="match status" value="1"/>
</dbReference>
<dbReference type="InterPro" id="IPR011712">
    <property type="entry name" value="Sig_transdc_His_kin_sub3_dim/P"/>
</dbReference>
<keyword evidence="10" id="KW-0472">Membrane</keyword>
<feature type="transmembrane region" description="Helical" evidence="10">
    <location>
        <begin position="155"/>
        <end position="176"/>
    </location>
</feature>
<keyword evidence="10" id="KW-0812">Transmembrane</keyword>
<dbReference type="Pfam" id="PF07730">
    <property type="entry name" value="HisKA_3"/>
    <property type="match status" value="1"/>
</dbReference>
<keyword evidence="5" id="KW-0547">Nucleotide-binding</keyword>
<dbReference type="EC" id="2.7.13.3" evidence="2"/>
<feature type="transmembrane region" description="Helical" evidence="10">
    <location>
        <begin position="93"/>
        <end position="118"/>
    </location>
</feature>
<evidence type="ECO:0000256" key="7">
    <source>
        <dbReference type="ARBA" id="ARBA00022840"/>
    </source>
</evidence>
<evidence type="ECO:0000256" key="8">
    <source>
        <dbReference type="ARBA" id="ARBA00023012"/>
    </source>
</evidence>
<dbReference type="PANTHER" id="PTHR24421">
    <property type="entry name" value="NITRATE/NITRITE SENSOR PROTEIN NARX-RELATED"/>
    <property type="match status" value="1"/>
</dbReference>
<dbReference type="PANTHER" id="PTHR24421:SF10">
    <property type="entry name" value="NITRATE_NITRITE SENSOR PROTEIN NARQ"/>
    <property type="match status" value="1"/>
</dbReference>
<dbReference type="InterPro" id="IPR050482">
    <property type="entry name" value="Sensor_HK_TwoCompSys"/>
</dbReference>
<keyword evidence="6 12" id="KW-0418">Kinase</keyword>
<feature type="transmembrane region" description="Helical" evidence="10">
    <location>
        <begin position="71"/>
        <end position="87"/>
    </location>
</feature>
<evidence type="ECO:0000313" key="12">
    <source>
        <dbReference type="EMBL" id="MBA8928898.1"/>
    </source>
</evidence>
<dbReference type="Proteomes" id="UP000517916">
    <property type="component" value="Unassembled WGS sequence"/>
</dbReference>
<keyword evidence="7" id="KW-0067">ATP-binding</keyword>
<feature type="transmembrane region" description="Helical" evidence="10">
    <location>
        <begin position="125"/>
        <end position="143"/>
    </location>
</feature>
<reference evidence="12 13" key="1">
    <citation type="submission" date="2020-08" db="EMBL/GenBank/DDBJ databases">
        <title>Genomic Encyclopedia of Archaeal and Bacterial Type Strains, Phase II (KMG-II): from individual species to whole genera.</title>
        <authorList>
            <person name="Goeker M."/>
        </authorList>
    </citation>
    <scope>NUCLEOTIDE SEQUENCE [LARGE SCALE GENOMIC DNA]</scope>
    <source>
        <strain evidence="12 13">DSM 43850</strain>
    </source>
</reference>
<evidence type="ECO:0000256" key="4">
    <source>
        <dbReference type="ARBA" id="ARBA00022679"/>
    </source>
</evidence>
<evidence type="ECO:0000256" key="9">
    <source>
        <dbReference type="SAM" id="MobiDB-lite"/>
    </source>
</evidence>
<dbReference type="InterPro" id="IPR036890">
    <property type="entry name" value="HATPase_C_sf"/>
</dbReference>
<feature type="transmembrane region" description="Helical" evidence="10">
    <location>
        <begin position="39"/>
        <end position="59"/>
    </location>
</feature>
<comment type="catalytic activity">
    <reaction evidence="1">
        <text>ATP + protein L-histidine = ADP + protein N-phospho-L-histidine.</text>
        <dbReference type="EC" id="2.7.13.3"/>
    </reaction>
</comment>
<feature type="region of interest" description="Disordered" evidence="9">
    <location>
        <begin position="1"/>
        <end position="28"/>
    </location>
</feature>
<dbReference type="Gene3D" id="3.30.565.10">
    <property type="entry name" value="Histidine kinase-like ATPase, C-terminal domain"/>
    <property type="match status" value="1"/>
</dbReference>
<comment type="caution">
    <text evidence="12">The sequence shown here is derived from an EMBL/GenBank/DDBJ whole genome shotgun (WGS) entry which is preliminary data.</text>
</comment>
<evidence type="ECO:0000256" key="3">
    <source>
        <dbReference type="ARBA" id="ARBA00022553"/>
    </source>
</evidence>
<dbReference type="EMBL" id="JACJID010000004">
    <property type="protein sequence ID" value="MBA8928898.1"/>
    <property type="molecule type" value="Genomic_DNA"/>
</dbReference>
<dbReference type="GO" id="GO:0016301">
    <property type="term" value="F:kinase activity"/>
    <property type="evidence" value="ECO:0007669"/>
    <property type="project" value="UniProtKB-KW"/>
</dbReference>
<evidence type="ECO:0000256" key="10">
    <source>
        <dbReference type="SAM" id="Phobius"/>
    </source>
</evidence>